<dbReference type="EMBL" id="MJIE01000001">
    <property type="protein sequence ID" value="OLR57003.1"/>
    <property type="molecule type" value="Genomic_DNA"/>
</dbReference>
<feature type="coiled-coil region" evidence="5">
    <location>
        <begin position="94"/>
        <end position="128"/>
    </location>
</feature>
<dbReference type="PANTHER" id="PTHR32071:SF121">
    <property type="entry name" value="SIGMA L-DEPENDENT TRANSCRIPTIONAL REGULATOR YQIR-RELATED"/>
    <property type="match status" value="1"/>
</dbReference>
<dbReference type="InterPro" id="IPR025944">
    <property type="entry name" value="Sigma_54_int_dom_CS"/>
</dbReference>
<keyword evidence="4" id="KW-0804">Transcription</keyword>
<evidence type="ECO:0000256" key="3">
    <source>
        <dbReference type="ARBA" id="ARBA00023015"/>
    </source>
</evidence>
<evidence type="ECO:0000256" key="4">
    <source>
        <dbReference type="ARBA" id="ARBA00023163"/>
    </source>
</evidence>
<dbReference type="NCBIfam" id="TIGR00229">
    <property type="entry name" value="sensory_box"/>
    <property type="match status" value="1"/>
</dbReference>
<dbReference type="STRING" id="1261640.BHK98_08655"/>
<dbReference type="GO" id="GO:0006355">
    <property type="term" value="P:regulation of DNA-templated transcription"/>
    <property type="evidence" value="ECO:0007669"/>
    <property type="project" value="InterPro"/>
</dbReference>
<dbReference type="Gene3D" id="1.10.10.60">
    <property type="entry name" value="Homeodomain-like"/>
    <property type="match status" value="1"/>
</dbReference>
<dbReference type="Pfam" id="PF25601">
    <property type="entry name" value="AAA_lid_14"/>
    <property type="match status" value="1"/>
</dbReference>
<dbReference type="SMART" id="SM00382">
    <property type="entry name" value="AAA"/>
    <property type="match status" value="1"/>
</dbReference>
<name>A0A1Q9JLB3_9FIRM</name>
<dbReference type="InterPro" id="IPR000014">
    <property type="entry name" value="PAS"/>
</dbReference>
<keyword evidence="5" id="KW-0175">Coiled coil</keyword>
<proteinExistence type="predicted"/>
<dbReference type="GO" id="GO:0043565">
    <property type="term" value="F:sequence-specific DNA binding"/>
    <property type="evidence" value="ECO:0007669"/>
    <property type="project" value="InterPro"/>
</dbReference>
<dbReference type="InterPro" id="IPR025662">
    <property type="entry name" value="Sigma_54_int_dom_ATP-bd_1"/>
</dbReference>
<dbReference type="PRINTS" id="PR01590">
    <property type="entry name" value="HTHFIS"/>
</dbReference>
<dbReference type="InterPro" id="IPR035965">
    <property type="entry name" value="PAS-like_dom_sf"/>
</dbReference>
<evidence type="ECO:0000256" key="1">
    <source>
        <dbReference type="ARBA" id="ARBA00022741"/>
    </source>
</evidence>
<feature type="domain" description="PAS" evidence="7">
    <location>
        <begin position="9"/>
        <end position="44"/>
    </location>
</feature>
<dbReference type="PROSITE" id="PS00675">
    <property type="entry name" value="SIGMA54_INTERACT_1"/>
    <property type="match status" value="1"/>
</dbReference>
<dbReference type="GO" id="GO:0005524">
    <property type="term" value="F:ATP binding"/>
    <property type="evidence" value="ECO:0007669"/>
    <property type="project" value="UniProtKB-KW"/>
</dbReference>
<keyword evidence="9" id="KW-1185">Reference proteome</keyword>
<accession>A0A1Q9JLB3</accession>
<dbReference type="Pfam" id="PF02954">
    <property type="entry name" value="HTH_8"/>
    <property type="match status" value="1"/>
</dbReference>
<keyword evidence="3" id="KW-0805">Transcription regulation</keyword>
<dbReference type="CDD" id="cd00130">
    <property type="entry name" value="PAS"/>
    <property type="match status" value="1"/>
</dbReference>
<dbReference type="SUPFAM" id="SSF52540">
    <property type="entry name" value="P-loop containing nucleoside triphosphate hydrolases"/>
    <property type="match status" value="1"/>
</dbReference>
<dbReference type="Proteomes" id="UP000187404">
    <property type="component" value="Unassembled WGS sequence"/>
</dbReference>
<gene>
    <name evidence="8" type="ORF">BHK98_08655</name>
</gene>
<dbReference type="AlphaFoldDB" id="A0A1Q9JLB3"/>
<dbReference type="PANTHER" id="PTHR32071">
    <property type="entry name" value="TRANSCRIPTIONAL REGULATORY PROTEIN"/>
    <property type="match status" value="1"/>
</dbReference>
<feature type="domain" description="Sigma-54 factor interaction" evidence="6">
    <location>
        <begin position="135"/>
        <end position="365"/>
    </location>
</feature>
<evidence type="ECO:0000256" key="5">
    <source>
        <dbReference type="SAM" id="Coils"/>
    </source>
</evidence>
<dbReference type="PROSITE" id="PS50045">
    <property type="entry name" value="SIGMA54_INTERACT_4"/>
    <property type="match status" value="1"/>
</dbReference>
<protein>
    <recommendedName>
        <fullName evidence="10">Sigma-54-dependent Fis family transcriptional regulator</fullName>
    </recommendedName>
</protein>
<dbReference type="InterPro" id="IPR003593">
    <property type="entry name" value="AAA+_ATPase"/>
</dbReference>
<keyword evidence="1" id="KW-0547">Nucleotide-binding</keyword>
<sequence length="459" mass="52220">MFDSLYFQVLLNKNGRIIYINDNYAEFFGKKKDDIIGMQIEELIPNTQLYDAINTASPAFDELFQLEDGRQIVYSRLPVINSHGEVQGVATSSSFNSAEQIRNLQERVRKLEESNLLLNRRLHGLNNAPDIFDSIVGISDKITELKNVLFRISNTALPILLTGETGTGKEVFATTIHNVSNRRDKPFVKINCAAIPKDLVESELFGYVSGTFSGANKTGKAGKFEEANHGTVLLDEVEELSLDAQSKLLRVLQEYEVERIGSIHPIPLDIQVICCSNQDLYQMVKEKKFREDLLYRINVIELRIPPLRERPEDIPLLCESIIEEINRKYHLHYKGISDAAISYLSSYSWPGNVRELKHFIERACIMSDSDILQKSDFNFIREKICETPAAETHSSEQHSSSDLSKERNYFAGKERYEKEQILSALRQSAGNRTKAAKALGISRSLLYDKLRKYDILSGK</sequence>
<dbReference type="Gene3D" id="1.10.8.60">
    <property type="match status" value="1"/>
</dbReference>
<dbReference type="Gene3D" id="3.30.450.20">
    <property type="entry name" value="PAS domain"/>
    <property type="match status" value="1"/>
</dbReference>
<dbReference type="FunFam" id="3.40.50.300:FF:000006">
    <property type="entry name" value="DNA-binding transcriptional regulator NtrC"/>
    <property type="match status" value="1"/>
</dbReference>
<evidence type="ECO:0008006" key="10">
    <source>
        <dbReference type="Google" id="ProtNLM"/>
    </source>
</evidence>
<organism evidence="8 9">
    <name type="scientific">Hornefia porci</name>
    <dbReference type="NCBI Taxonomy" id="2652292"/>
    <lineage>
        <taxon>Bacteria</taxon>
        <taxon>Bacillati</taxon>
        <taxon>Bacillota</taxon>
        <taxon>Clostridia</taxon>
        <taxon>Peptostreptococcales</taxon>
        <taxon>Anaerovoracaceae</taxon>
        <taxon>Hornefia</taxon>
    </lineage>
</organism>
<dbReference type="SUPFAM" id="SSF55785">
    <property type="entry name" value="PYP-like sensor domain (PAS domain)"/>
    <property type="match status" value="1"/>
</dbReference>
<keyword evidence="2" id="KW-0067">ATP-binding</keyword>
<dbReference type="InterPro" id="IPR009057">
    <property type="entry name" value="Homeodomain-like_sf"/>
</dbReference>
<comment type="caution">
    <text evidence="8">The sequence shown here is derived from an EMBL/GenBank/DDBJ whole genome shotgun (WGS) entry which is preliminary data.</text>
</comment>
<dbReference type="InterPro" id="IPR002078">
    <property type="entry name" value="Sigma_54_int"/>
</dbReference>
<evidence type="ECO:0000256" key="2">
    <source>
        <dbReference type="ARBA" id="ARBA00022840"/>
    </source>
</evidence>
<dbReference type="SUPFAM" id="SSF46689">
    <property type="entry name" value="Homeodomain-like"/>
    <property type="match status" value="1"/>
</dbReference>
<evidence type="ECO:0000313" key="9">
    <source>
        <dbReference type="Proteomes" id="UP000187404"/>
    </source>
</evidence>
<dbReference type="Pfam" id="PF13426">
    <property type="entry name" value="PAS_9"/>
    <property type="match status" value="1"/>
</dbReference>
<dbReference type="PROSITE" id="PS00688">
    <property type="entry name" value="SIGMA54_INTERACT_3"/>
    <property type="match status" value="1"/>
</dbReference>
<dbReference type="Pfam" id="PF00158">
    <property type="entry name" value="Sigma54_activat"/>
    <property type="match status" value="1"/>
</dbReference>
<evidence type="ECO:0000259" key="7">
    <source>
        <dbReference type="PROSITE" id="PS50112"/>
    </source>
</evidence>
<dbReference type="CDD" id="cd00009">
    <property type="entry name" value="AAA"/>
    <property type="match status" value="1"/>
</dbReference>
<dbReference type="InterPro" id="IPR002197">
    <property type="entry name" value="HTH_Fis"/>
</dbReference>
<dbReference type="Gene3D" id="3.40.50.300">
    <property type="entry name" value="P-loop containing nucleotide triphosphate hydrolases"/>
    <property type="match status" value="1"/>
</dbReference>
<dbReference type="InterPro" id="IPR058031">
    <property type="entry name" value="AAA_lid_NorR"/>
</dbReference>
<evidence type="ECO:0000259" key="6">
    <source>
        <dbReference type="PROSITE" id="PS50045"/>
    </source>
</evidence>
<evidence type="ECO:0000313" key="8">
    <source>
        <dbReference type="EMBL" id="OLR57003.1"/>
    </source>
</evidence>
<dbReference type="InterPro" id="IPR027417">
    <property type="entry name" value="P-loop_NTPase"/>
</dbReference>
<reference evidence="8 9" key="1">
    <citation type="journal article" date="2016" name="Appl. Environ. Microbiol.">
        <title>Function and Phylogeny of Bacterial Butyryl Coenzyme A:Acetate Transferases and Their Diversity in the Proximal Colon of Swine.</title>
        <authorList>
            <person name="Trachsel J."/>
            <person name="Bayles D.O."/>
            <person name="Looft T."/>
            <person name="Levine U.Y."/>
            <person name="Allen H.K."/>
        </authorList>
    </citation>
    <scope>NUCLEOTIDE SEQUENCE [LARGE SCALE GENOMIC DNA]</scope>
    <source>
        <strain evidence="8 9">68-3-10</strain>
    </source>
</reference>
<dbReference type="PROSITE" id="PS50112">
    <property type="entry name" value="PAS"/>
    <property type="match status" value="1"/>
</dbReference>